<dbReference type="AlphaFoldDB" id="A0A410S3V6"/>
<evidence type="ECO:0000313" key="2">
    <source>
        <dbReference type="Proteomes" id="UP000288758"/>
    </source>
</evidence>
<sequence>MYIQSEIVRVSASSDKCTCSNGMVIAATTTAAE</sequence>
<accession>A0A410S3V6</accession>
<organism evidence="1 2">
    <name type="scientific">Corallococcus coralloides</name>
    <name type="common">Myxococcus coralloides</name>
    <dbReference type="NCBI Taxonomy" id="184914"/>
    <lineage>
        <taxon>Bacteria</taxon>
        <taxon>Pseudomonadati</taxon>
        <taxon>Myxococcota</taxon>
        <taxon>Myxococcia</taxon>
        <taxon>Myxococcales</taxon>
        <taxon>Cystobacterineae</taxon>
        <taxon>Myxococcaceae</taxon>
        <taxon>Corallococcus</taxon>
    </lineage>
</organism>
<proteinExistence type="predicted"/>
<evidence type="ECO:0000313" key="1">
    <source>
        <dbReference type="EMBL" id="QAT88758.1"/>
    </source>
</evidence>
<dbReference type="Proteomes" id="UP000288758">
    <property type="component" value="Chromosome"/>
</dbReference>
<reference evidence="1 2" key="1">
    <citation type="submission" date="2018-12" db="EMBL/GenBank/DDBJ databases">
        <title>Complete Genome Sequence of the Corallopyronin A producing Myxobacterium Corallococcus coralloides B035.</title>
        <authorList>
            <person name="Bouhired S.M."/>
            <person name="Rupp O."/>
            <person name="Blom J."/>
            <person name="Schaeberle T.F."/>
            <person name="Kehraus S."/>
            <person name="Schiefer A."/>
            <person name="Pfarr K."/>
            <person name="Goesmann A."/>
            <person name="Hoerauf A."/>
            <person name="Koenig G.M."/>
        </authorList>
    </citation>
    <scope>NUCLEOTIDE SEQUENCE [LARGE SCALE GENOMIC DNA]</scope>
    <source>
        <strain evidence="1 2">B035</strain>
    </source>
</reference>
<gene>
    <name evidence="1" type="ORF">EJ065_7233</name>
</gene>
<dbReference type="EMBL" id="CP034669">
    <property type="protein sequence ID" value="QAT88758.1"/>
    <property type="molecule type" value="Genomic_DNA"/>
</dbReference>
<protein>
    <submittedName>
        <fullName evidence="1">Uncharacterized protein</fullName>
    </submittedName>
</protein>
<name>A0A410S3V6_CORCK</name>